<dbReference type="AlphaFoldDB" id="A0AAW2YQI4"/>
<gene>
    <name evidence="2" type="ORF">AKO1_007998</name>
</gene>
<comment type="caution">
    <text evidence="2">The sequence shown here is derived from an EMBL/GenBank/DDBJ whole genome shotgun (WGS) entry which is preliminary data.</text>
</comment>
<feature type="transmembrane region" description="Helical" evidence="1">
    <location>
        <begin position="75"/>
        <end position="94"/>
    </location>
</feature>
<evidence type="ECO:0000313" key="2">
    <source>
        <dbReference type="EMBL" id="KAL0479153.1"/>
    </source>
</evidence>
<dbReference type="EMBL" id="JAOPGA020000506">
    <property type="protein sequence ID" value="KAL0479153.1"/>
    <property type="molecule type" value="Genomic_DNA"/>
</dbReference>
<keyword evidence="1" id="KW-0472">Membrane</keyword>
<dbReference type="Proteomes" id="UP001431209">
    <property type="component" value="Unassembled WGS sequence"/>
</dbReference>
<proteinExistence type="predicted"/>
<keyword evidence="1" id="KW-0812">Transmembrane</keyword>
<keyword evidence="1" id="KW-1133">Transmembrane helix</keyword>
<keyword evidence="3" id="KW-1185">Reference proteome</keyword>
<evidence type="ECO:0000313" key="3">
    <source>
        <dbReference type="Proteomes" id="UP001431209"/>
    </source>
</evidence>
<evidence type="ECO:0000256" key="1">
    <source>
        <dbReference type="SAM" id="Phobius"/>
    </source>
</evidence>
<accession>A0AAW2YQI4</accession>
<reference evidence="2 3" key="1">
    <citation type="submission" date="2024-03" db="EMBL/GenBank/DDBJ databases">
        <title>The Acrasis kona genome and developmental transcriptomes reveal deep origins of eukaryotic multicellular pathways.</title>
        <authorList>
            <person name="Sheikh S."/>
            <person name="Fu C.-J."/>
            <person name="Brown M.W."/>
            <person name="Baldauf S.L."/>
        </authorList>
    </citation>
    <scope>NUCLEOTIDE SEQUENCE [LARGE SCALE GENOMIC DNA]</scope>
    <source>
        <strain evidence="2 3">ATCC MYA-3509</strain>
    </source>
</reference>
<protein>
    <submittedName>
        <fullName evidence="2">Uncharacterized protein</fullName>
    </submittedName>
</protein>
<organism evidence="2 3">
    <name type="scientific">Acrasis kona</name>
    <dbReference type="NCBI Taxonomy" id="1008807"/>
    <lineage>
        <taxon>Eukaryota</taxon>
        <taxon>Discoba</taxon>
        <taxon>Heterolobosea</taxon>
        <taxon>Tetramitia</taxon>
        <taxon>Eutetramitia</taxon>
        <taxon>Acrasidae</taxon>
        <taxon>Acrasis</taxon>
    </lineage>
</organism>
<sequence>MSYDEEIGTYDYFEYTPLDASDYARRFRSPNNSQTDLWKKSMDIWNLESKYLKSGVSPLSERRSLLYDYVKWKQGGIVIGLIGGYIAKMLVYPFEPTYRSPFMKIFASNVVAFRRHNFQHPWGRFFSNVAALGAFYATMWTYRSHRDTKHLERFSTYTTPYGRNLRRVMKEVYPGEYKYTHEDDERLMDYDRKSYVKERDDYRKQMKDEQGYA</sequence>
<feature type="transmembrane region" description="Helical" evidence="1">
    <location>
        <begin position="125"/>
        <end position="142"/>
    </location>
</feature>
<name>A0AAW2YQI4_9EUKA</name>